<protein>
    <submittedName>
        <fullName evidence="1">Uncharacterized protein</fullName>
    </submittedName>
</protein>
<sequence>VSRYCWVIPDAVYLTDKVRAEAYQYRALPSAV</sequence>
<organism evidence="1">
    <name type="scientific">marine metagenome</name>
    <dbReference type="NCBI Taxonomy" id="408172"/>
    <lineage>
        <taxon>unclassified sequences</taxon>
        <taxon>metagenomes</taxon>
        <taxon>ecological metagenomes</taxon>
    </lineage>
</organism>
<gene>
    <name evidence="1" type="ORF">METZ01_LOCUS311492</name>
</gene>
<dbReference type="EMBL" id="UINC01099392">
    <property type="protein sequence ID" value="SVC58638.1"/>
    <property type="molecule type" value="Genomic_DNA"/>
</dbReference>
<feature type="non-terminal residue" evidence="1">
    <location>
        <position position="32"/>
    </location>
</feature>
<accession>A0A382NDP0</accession>
<reference evidence="1" key="1">
    <citation type="submission" date="2018-05" db="EMBL/GenBank/DDBJ databases">
        <authorList>
            <person name="Lanie J.A."/>
            <person name="Ng W.-L."/>
            <person name="Kazmierczak K.M."/>
            <person name="Andrzejewski T.M."/>
            <person name="Davidsen T.M."/>
            <person name="Wayne K.J."/>
            <person name="Tettelin H."/>
            <person name="Glass J.I."/>
            <person name="Rusch D."/>
            <person name="Podicherti R."/>
            <person name="Tsui H.-C.T."/>
            <person name="Winkler M.E."/>
        </authorList>
    </citation>
    <scope>NUCLEOTIDE SEQUENCE</scope>
</reference>
<evidence type="ECO:0000313" key="1">
    <source>
        <dbReference type="EMBL" id="SVC58638.1"/>
    </source>
</evidence>
<proteinExistence type="predicted"/>
<name>A0A382NDP0_9ZZZZ</name>
<dbReference type="AlphaFoldDB" id="A0A382NDP0"/>
<feature type="non-terminal residue" evidence="1">
    <location>
        <position position="1"/>
    </location>
</feature>